<keyword evidence="5" id="KW-1185">Reference proteome</keyword>
<comment type="similarity">
    <text evidence="1">Belongs to the bacterial solute-binding protein 8 family.</text>
</comment>
<keyword evidence="2" id="KW-0732">Signal</keyword>
<gene>
    <name evidence="4" type="ORF">MiSe_59690</name>
</gene>
<dbReference type="NCBIfam" id="NF038402">
    <property type="entry name" value="TroA_like"/>
    <property type="match status" value="1"/>
</dbReference>
<dbReference type="Gene3D" id="3.40.50.1980">
    <property type="entry name" value="Nitrogenase molybdenum iron protein domain"/>
    <property type="match status" value="2"/>
</dbReference>
<reference evidence="4" key="1">
    <citation type="submission" date="2019-10" db="EMBL/GenBank/DDBJ databases">
        <title>Draft genome sequece of Microseira wollei NIES-4236.</title>
        <authorList>
            <person name="Yamaguchi H."/>
            <person name="Suzuki S."/>
            <person name="Kawachi M."/>
        </authorList>
    </citation>
    <scope>NUCLEOTIDE SEQUENCE</scope>
    <source>
        <strain evidence="4">NIES-4236</strain>
    </source>
</reference>
<dbReference type="PANTHER" id="PTHR30535">
    <property type="entry name" value="VITAMIN B12-BINDING PROTEIN"/>
    <property type="match status" value="1"/>
</dbReference>
<dbReference type="Proteomes" id="UP001050975">
    <property type="component" value="Unassembled WGS sequence"/>
</dbReference>
<dbReference type="EMBL" id="BLAY01000112">
    <property type="protein sequence ID" value="GET41157.1"/>
    <property type="molecule type" value="Genomic_DNA"/>
</dbReference>
<sequence length="371" mass="40883">MPKNWMYLKVCTSYITRQGLKSLANSLSPLKRTKSAISVHVGAKHLGDKLLVSPKDFAPNASPVQLWLLARKFISGRLMRLAAIFVLSLTFVACSGTSQNLSNPISSPAATETTNRESAQKVVALTPLTADIIYQLEPTKIVGVTGSKIISNDPRFKGITTVSGEQTPPNLEKIVALKPDFAVGAAGFHDKTMERLQQLAIKTLLTQVKSWKALEELTVNLARSLNADPEPLLKRYQTFLADIPQGDYSTLILVSRQPILSPNQASWAGDFLQQFKLKNLAAQLQGTSPLRGYVTLSPEKILQANPEIILLVETGDKILEKFKSDSFWNQLQAVKNNRVYVFDYYGLVNPGSIDSIEKACSQLKQILETKS</sequence>
<evidence type="ECO:0000256" key="2">
    <source>
        <dbReference type="ARBA" id="ARBA00022729"/>
    </source>
</evidence>
<dbReference type="SUPFAM" id="SSF53807">
    <property type="entry name" value="Helical backbone' metal receptor"/>
    <property type="match status" value="1"/>
</dbReference>
<feature type="domain" description="Fe/B12 periplasmic-binding" evidence="3">
    <location>
        <begin position="121"/>
        <end position="371"/>
    </location>
</feature>
<dbReference type="AlphaFoldDB" id="A0AAV3XNK7"/>
<dbReference type="RefSeq" id="WP_226587375.1">
    <property type="nucleotide sequence ID" value="NZ_BLAY01000112.1"/>
</dbReference>
<dbReference type="Pfam" id="PF01497">
    <property type="entry name" value="Peripla_BP_2"/>
    <property type="match status" value="1"/>
</dbReference>
<accession>A0AAV3XNK7</accession>
<proteinExistence type="inferred from homology"/>
<evidence type="ECO:0000313" key="4">
    <source>
        <dbReference type="EMBL" id="GET41157.1"/>
    </source>
</evidence>
<evidence type="ECO:0000313" key="5">
    <source>
        <dbReference type="Proteomes" id="UP001050975"/>
    </source>
</evidence>
<evidence type="ECO:0000259" key="3">
    <source>
        <dbReference type="PROSITE" id="PS50983"/>
    </source>
</evidence>
<organism evidence="4 5">
    <name type="scientific">Microseira wollei NIES-4236</name>
    <dbReference type="NCBI Taxonomy" id="2530354"/>
    <lineage>
        <taxon>Bacteria</taxon>
        <taxon>Bacillati</taxon>
        <taxon>Cyanobacteriota</taxon>
        <taxon>Cyanophyceae</taxon>
        <taxon>Oscillatoriophycideae</taxon>
        <taxon>Aerosakkonematales</taxon>
        <taxon>Aerosakkonemataceae</taxon>
        <taxon>Microseira</taxon>
    </lineage>
</organism>
<evidence type="ECO:0000256" key="1">
    <source>
        <dbReference type="ARBA" id="ARBA00008814"/>
    </source>
</evidence>
<comment type="caution">
    <text evidence="4">The sequence shown here is derived from an EMBL/GenBank/DDBJ whole genome shotgun (WGS) entry which is preliminary data.</text>
</comment>
<dbReference type="PANTHER" id="PTHR30535:SF34">
    <property type="entry name" value="MOLYBDATE-BINDING PROTEIN MOLA"/>
    <property type="match status" value="1"/>
</dbReference>
<name>A0AAV3XNK7_9CYAN</name>
<protein>
    <submittedName>
        <fullName evidence="4">ABC transporter iron binding protein</fullName>
    </submittedName>
</protein>
<dbReference type="PROSITE" id="PS50983">
    <property type="entry name" value="FE_B12_PBP"/>
    <property type="match status" value="1"/>
</dbReference>
<dbReference type="InterPro" id="IPR054828">
    <property type="entry name" value="Vit_B12_bind_prot"/>
</dbReference>
<dbReference type="InterPro" id="IPR050902">
    <property type="entry name" value="ABC_Transporter_SBP"/>
</dbReference>
<dbReference type="GO" id="GO:0071281">
    <property type="term" value="P:cellular response to iron ion"/>
    <property type="evidence" value="ECO:0007669"/>
    <property type="project" value="TreeGrafter"/>
</dbReference>
<dbReference type="InterPro" id="IPR002491">
    <property type="entry name" value="ABC_transptr_periplasmic_BD"/>
</dbReference>